<dbReference type="PANTHER" id="PTHR11315:SF0">
    <property type="entry name" value="FOLATE GAMMA-GLUTAMYL HYDROLASE"/>
    <property type="match status" value="1"/>
</dbReference>
<feature type="region of interest" description="Disordered" evidence="9">
    <location>
        <begin position="1"/>
        <end position="33"/>
    </location>
</feature>
<protein>
    <recommendedName>
        <fullName evidence="3 8">folate gamma-glutamyl hydrolase</fullName>
        <ecNumber evidence="3 8">3.4.19.9</ecNumber>
    </recommendedName>
</protein>
<feature type="active site" evidence="8">
    <location>
        <position position="273"/>
    </location>
</feature>
<dbReference type="Proteomes" id="UP000008792">
    <property type="component" value="Unassembled WGS sequence"/>
</dbReference>
<dbReference type="InterPro" id="IPR015527">
    <property type="entry name" value="Pept_C26_g-glut_hydrolase"/>
</dbReference>
<dbReference type="EC" id="3.4.19.9" evidence="3 8"/>
<evidence type="ECO:0000256" key="4">
    <source>
        <dbReference type="ARBA" id="ARBA00022525"/>
    </source>
</evidence>
<evidence type="ECO:0000256" key="6">
    <source>
        <dbReference type="ARBA" id="ARBA00022801"/>
    </source>
</evidence>
<dbReference type="Pfam" id="PF07722">
    <property type="entry name" value="Peptidase_C26"/>
    <property type="match status" value="1"/>
</dbReference>
<dbReference type="AlphaFoldDB" id="A0A0Q9WHG7"/>
<evidence type="ECO:0000256" key="1">
    <source>
        <dbReference type="ARBA" id="ARBA00004239"/>
    </source>
</evidence>
<keyword evidence="6 8" id="KW-0378">Hydrolase</keyword>
<dbReference type="SMR" id="A0A0Q9WHG7"/>
<dbReference type="PROSITE" id="PS51275">
    <property type="entry name" value="PEPTIDASE_C26_GGH"/>
    <property type="match status" value="1"/>
</dbReference>
<comment type="catalytic activity">
    <reaction evidence="8">
        <text>(6S)-5,6,7,8-tetrahydrofolyl-(gamma-L-Glu)(n) + (n-1) H2O = (6S)-5,6,7,8-tetrahydrofolate + (n-1) L-glutamate</text>
        <dbReference type="Rhea" id="RHEA:56784"/>
        <dbReference type="Rhea" id="RHEA-COMP:14738"/>
        <dbReference type="ChEBI" id="CHEBI:15377"/>
        <dbReference type="ChEBI" id="CHEBI:29985"/>
        <dbReference type="ChEBI" id="CHEBI:57453"/>
        <dbReference type="ChEBI" id="CHEBI:141005"/>
        <dbReference type="EC" id="3.4.19.9"/>
    </reaction>
</comment>
<dbReference type="PANTHER" id="PTHR11315">
    <property type="entry name" value="PROTEASE FAMILY C26 GAMMA-GLUTAMYL HYDROLASE"/>
    <property type="match status" value="1"/>
</dbReference>
<feature type="compositionally biased region" description="Basic and acidic residues" evidence="9">
    <location>
        <begin position="1"/>
        <end position="28"/>
    </location>
</feature>
<sequence length="364" mass="41406">MLLQKFEMHENEKSINEPGQNKKERLGQGDHLGPPEAHIPIVGVMCMDMAQSLNAYYDNGHWLSYLPASYIRHLEASGALVIPIWIGRERAYYASMLELVNGVLLPGGAVYLDDEDKHVEKDPNLTNLCVQSVNYIYELALELNVAGNNLPVWGTCLGFQLMLKSAASAAGAAGAPMMRDKCGKIFDAKPLQLEPGYEAARMFRQLSPEQAKQLESVPFACHQHRFCITEESLVGSKMDADWHVLATRTSEEGKRFITLIEHRDHPFFGCQFHPERAAYEQLFAREDACRDAHTREGIQLAQYFAEVFVDACRRNPNRFDSVEQLSRHLIHNWQPVFSGQFNKANWLEVYLFPKDVDYMRAVEN</sequence>
<accession>A0A0Q9WHG7</accession>
<evidence type="ECO:0000256" key="9">
    <source>
        <dbReference type="SAM" id="MobiDB-lite"/>
    </source>
</evidence>
<dbReference type="Gene3D" id="3.40.50.880">
    <property type="match status" value="1"/>
</dbReference>
<dbReference type="STRING" id="7244.A0A0Q9WHG7"/>
<evidence type="ECO:0000313" key="10">
    <source>
        <dbReference type="EMBL" id="KRF83898.1"/>
    </source>
</evidence>
<feature type="active site" description="Proton donor" evidence="7">
    <location>
        <position position="273"/>
    </location>
</feature>
<keyword evidence="5" id="KW-0732">Signal</keyword>
<dbReference type="PROSITE" id="PS51273">
    <property type="entry name" value="GATASE_TYPE_1"/>
    <property type="match status" value="1"/>
</dbReference>
<evidence type="ECO:0000256" key="2">
    <source>
        <dbReference type="ARBA" id="ARBA00011083"/>
    </source>
</evidence>
<keyword evidence="11" id="KW-1185">Reference proteome</keyword>
<dbReference type="GO" id="GO:0005773">
    <property type="term" value="C:vacuole"/>
    <property type="evidence" value="ECO:0007669"/>
    <property type="project" value="TreeGrafter"/>
</dbReference>
<evidence type="ECO:0000256" key="8">
    <source>
        <dbReference type="PROSITE-ProRule" id="PRU00607"/>
    </source>
</evidence>
<comment type="subcellular location">
    <subcellularLocation>
        <location evidence="1">Secreted</location>
        <location evidence="1">Extracellular space</location>
    </subcellularLocation>
</comment>
<gene>
    <name evidence="10" type="primary">Dvir\GJ12764</name>
    <name evidence="10" type="ORF">Dvir_GJ12764</name>
</gene>
<dbReference type="OrthoDB" id="64220at2759"/>
<organism evidence="10 11">
    <name type="scientific">Drosophila virilis</name>
    <name type="common">Fruit fly</name>
    <dbReference type="NCBI Taxonomy" id="7244"/>
    <lineage>
        <taxon>Eukaryota</taxon>
        <taxon>Metazoa</taxon>
        <taxon>Ecdysozoa</taxon>
        <taxon>Arthropoda</taxon>
        <taxon>Hexapoda</taxon>
        <taxon>Insecta</taxon>
        <taxon>Pterygota</taxon>
        <taxon>Neoptera</taxon>
        <taxon>Endopterygota</taxon>
        <taxon>Diptera</taxon>
        <taxon>Brachycera</taxon>
        <taxon>Muscomorpha</taxon>
        <taxon>Ephydroidea</taxon>
        <taxon>Drosophilidae</taxon>
        <taxon>Drosophila</taxon>
    </lineage>
</organism>
<dbReference type="InterPro" id="IPR011697">
    <property type="entry name" value="Peptidase_C26"/>
</dbReference>
<reference evidence="10 11" key="1">
    <citation type="journal article" date="2007" name="Nature">
        <title>Evolution of genes and genomes on the Drosophila phylogeny.</title>
        <authorList>
            <consortium name="Drosophila 12 Genomes Consortium"/>
            <person name="Clark A.G."/>
            <person name="Eisen M.B."/>
            <person name="Smith D.R."/>
            <person name="Bergman C.M."/>
            <person name="Oliver B."/>
            <person name="Markow T.A."/>
            <person name="Kaufman T.C."/>
            <person name="Kellis M."/>
            <person name="Gelbart W."/>
            <person name="Iyer V.N."/>
            <person name="Pollard D.A."/>
            <person name="Sackton T.B."/>
            <person name="Larracuente A.M."/>
            <person name="Singh N.D."/>
            <person name="Abad J.P."/>
            <person name="Abt D.N."/>
            <person name="Adryan B."/>
            <person name="Aguade M."/>
            <person name="Akashi H."/>
            <person name="Anderson W.W."/>
            <person name="Aquadro C.F."/>
            <person name="Ardell D.H."/>
            <person name="Arguello R."/>
            <person name="Artieri C.G."/>
            <person name="Barbash D.A."/>
            <person name="Barker D."/>
            <person name="Barsanti P."/>
            <person name="Batterham P."/>
            <person name="Batzoglou S."/>
            <person name="Begun D."/>
            <person name="Bhutkar A."/>
            <person name="Blanco E."/>
            <person name="Bosak S.A."/>
            <person name="Bradley R.K."/>
            <person name="Brand A.D."/>
            <person name="Brent M.R."/>
            <person name="Brooks A.N."/>
            <person name="Brown R.H."/>
            <person name="Butlin R.K."/>
            <person name="Caggese C."/>
            <person name="Calvi B.R."/>
            <person name="Bernardo de Carvalho A."/>
            <person name="Caspi A."/>
            <person name="Castrezana S."/>
            <person name="Celniker S.E."/>
            <person name="Chang J.L."/>
            <person name="Chapple C."/>
            <person name="Chatterji S."/>
            <person name="Chinwalla A."/>
            <person name="Civetta A."/>
            <person name="Clifton S.W."/>
            <person name="Comeron J.M."/>
            <person name="Costello J.C."/>
            <person name="Coyne J.A."/>
            <person name="Daub J."/>
            <person name="David R.G."/>
            <person name="Delcher A.L."/>
            <person name="Delehaunty K."/>
            <person name="Do C.B."/>
            <person name="Ebling H."/>
            <person name="Edwards K."/>
            <person name="Eickbush T."/>
            <person name="Evans J.D."/>
            <person name="Filipski A."/>
            <person name="Findeiss S."/>
            <person name="Freyhult E."/>
            <person name="Fulton L."/>
            <person name="Fulton R."/>
            <person name="Garcia A.C."/>
            <person name="Gardiner A."/>
            <person name="Garfield D.A."/>
            <person name="Garvin B.E."/>
            <person name="Gibson G."/>
            <person name="Gilbert D."/>
            <person name="Gnerre S."/>
            <person name="Godfrey J."/>
            <person name="Good R."/>
            <person name="Gotea V."/>
            <person name="Gravely B."/>
            <person name="Greenberg A.J."/>
            <person name="Griffiths-Jones S."/>
            <person name="Gross S."/>
            <person name="Guigo R."/>
            <person name="Gustafson E.A."/>
            <person name="Haerty W."/>
            <person name="Hahn M.W."/>
            <person name="Halligan D.L."/>
            <person name="Halpern A.L."/>
            <person name="Halter G.M."/>
            <person name="Han M.V."/>
            <person name="Heger A."/>
            <person name="Hillier L."/>
            <person name="Hinrichs A.S."/>
            <person name="Holmes I."/>
            <person name="Hoskins R.A."/>
            <person name="Hubisz M.J."/>
            <person name="Hultmark D."/>
            <person name="Huntley M.A."/>
            <person name="Jaffe D.B."/>
            <person name="Jagadeeshan S."/>
            <person name="Jeck W.R."/>
            <person name="Johnson J."/>
            <person name="Jones C.D."/>
            <person name="Jordan W.C."/>
            <person name="Karpen G.H."/>
            <person name="Kataoka E."/>
            <person name="Keightley P.D."/>
            <person name="Kheradpour P."/>
            <person name="Kirkness E.F."/>
            <person name="Koerich L.B."/>
            <person name="Kristiansen K."/>
            <person name="Kudrna D."/>
            <person name="Kulathinal R.J."/>
            <person name="Kumar S."/>
            <person name="Kwok R."/>
            <person name="Lander E."/>
            <person name="Langley C.H."/>
            <person name="Lapoint R."/>
            <person name="Lazzaro B.P."/>
            <person name="Lee S.J."/>
            <person name="Levesque L."/>
            <person name="Li R."/>
            <person name="Lin C.F."/>
            <person name="Lin M.F."/>
            <person name="Lindblad-Toh K."/>
            <person name="Llopart A."/>
            <person name="Long M."/>
            <person name="Low L."/>
            <person name="Lozovsky E."/>
            <person name="Lu J."/>
            <person name="Luo M."/>
            <person name="Machado C.A."/>
            <person name="Makalowski W."/>
            <person name="Marzo M."/>
            <person name="Matsuda M."/>
            <person name="Matzkin L."/>
            <person name="McAllister B."/>
            <person name="McBride C.S."/>
            <person name="McKernan B."/>
            <person name="McKernan K."/>
            <person name="Mendez-Lago M."/>
            <person name="Minx P."/>
            <person name="Mollenhauer M.U."/>
            <person name="Montooth K."/>
            <person name="Mount S.M."/>
            <person name="Mu X."/>
            <person name="Myers E."/>
            <person name="Negre B."/>
            <person name="Newfeld S."/>
            <person name="Nielsen R."/>
            <person name="Noor M.A."/>
            <person name="O'Grady P."/>
            <person name="Pachter L."/>
            <person name="Papaceit M."/>
            <person name="Parisi M.J."/>
            <person name="Parisi M."/>
            <person name="Parts L."/>
            <person name="Pedersen J.S."/>
            <person name="Pesole G."/>
            <person name="Phillippy A.M."/>
            <person name="Ponting C.P."/>
            <person name="Pop M."/>
            <person name="Porcelli D."/>
            <person name="Powell J.R."/>
            <person name="Prohaska S."/>
            <person name="Pruitt K."/>
            <person name="Puig M."/>
            <person name="Quesneville H."/>
            <person name="Ram K.R."/>
            <person name="Rand D."/>
            <person name="Rasmussen M.D."/>
            <person name="Reed L.K."/>
            <person name="Reenan R."/>
            <person name="Reily A."/>
            <person name="Remington K.A."/>
            <person name="Rieger T.T."/>
            <person name="Ritchie M.G."/>
            <person name="Robin C."/>
            <person name="Rogers Y.H."/>
            <person name="Rohde C."/>
            <person name="Rozas J."/>
            <person name="Rubenfield M.J."/>
            <person name="Ruiz A."/>
            <person name="Russo S."/>
            <person name="Salzberg S.L."/>
            <person name="Sanchez-Gracia A."/>
            <person name="Saranga D.J."/>
            <person name="Sato H."/>
            <person name="Schaeffer S.W."/>
            <person name="Schatz M.C."/>
            <person name="Schlenke T."/>
            <person name="Schwartz R."/>
            <person name="Segarra C."/>
            <person name="Singh R.S."/>
            <person name="Sirot L."/>
            <person name="Sirota M."/>
            <person name="Sisneros N.B."/>
            <person name="Smith C.D."/>
            <person name="Smith T.F."/>
            <person name="Spieth J."/>
            <person name="Stage D.E."/>
            <person name="Stark A."/>
            <person name="Stephan W."/>
            <person name="Strausberg R.L."/>
            <person name="Strempel S."/>
            <person name="Sturgill D."/>
            <person name="Sutton G."/>
            <person name="Sutton G.G."/>
            <person name="Tao W."/>
            <person name="Teichmann S."/>
            <person name="Tobari Y.N."/>
            <person name="Tomimura Y."/>
            <person name="Tsolas J.M."/>
            <person name="Valente V.L."/>
            <person name="Venter E."/>
            <person name="Venter J.C."/>
            <person name="Vicario S."/>
            <person name="Vieira F.G."/>
            <person name="Vilella A.J."/>
            <person name="Villasante A."/>
            <person name="Walenz B."/>
            <person name="Wang J."/>
            <person name="Wasserman M."/>
            <person name="Watts T."/>
            <person name="Wilson D."/>
            <person name="Wilson R.K."/>
            <person name="Wing R.A."/>
            <person name="Wolfner M.F."/>
            <person name="Wong A."/>
            <person name="Wong G.K."/>
            <person name="Wu C.I."/>
            <person name="Wu G."/>
            <person name="Yamamoto D."/>
            <person name="Yang H.P."/>
            <person name="Yang S.P."/>
            <person name="Yorke J.A."/>
            <person name="Yoshida K."/>
            <person name="Zdobnov E."/>
            <person name="Zhang P."/>
            <person name="Zhang Y."/>
            <person name="Zimin A.V."/>
            <person name="Baldwin J."/>
            <person name="Abdouelleil A."/>
            <person name="Abdulkadir J."/>
            <person name="Abebe A."/>
            <person name="Abera B."/>
            <person name="Abreu J."/>
            <person name="Acer S.C."/>
            <person name="Aftuck L."/>
            <person name="Alexander A."/>
            <person name="An P."/>
            <person name="Anderson E."/>
            <person name="Anderson S."/>
            <person name="Arachi H."/>
            <person name="Azer M."/>
            <person name="Bachantsang P."/>
            <person name="Barry A."/>
            <person name="Bayul T."/>
            <person name="Berlin A."/>
            <person name="Bessette D."/>
            <person name="Bloom T."/>
            <person name="Blye J."/>
            <person name="Boguslavskiy L."/>
            <person name="Bonnet C."/>
            <person name="Boukhgalter B."/>
            <person name="Bourzgui I."/>
            <person name="Brown A."/>
            <person name="Cahill P."/>
            <person name="Channer S."/>
            <person name="Cheshatsang Y."/>
            <person name="Chuda L."/>
            <person name="Citroen M."/>
            <person name="Collymore A."/>
            <person name="Cooke P."/>
            <person name="Costello M."/>
            <person name="D'Aco K."/>
            <person name="Daza R."/>
            <person name="De Haan G."/>
            <person name="DeGray S."/>
            <person name="DeMaso C."/>
            <person name="Dhargay N."/>
            <person name="Dooley K."/>
            <person name="Dooley E."/>
            <person name="Doricent M."/>
            <person name="Dorje P."/>
            <person name="Dorjee K."/>
            <person name="Dupes A."/>
            <person name="Elong R."/>
            <person name="Falk J."/>
            <person name="Farina A."/>
            <person name="Faro S."/>
            <person name="Ferguson D."/>
            <person name="Fisher S."/>
            <person name="Foley C.D."/>
            <person name="Franke A."/>
            <person name="Friedrich D."/>
            <person name="Gadbois L."/>
            <person name="Gearin G."/>
            <person name="Gearin C.R."/>
            <person name="Giannoukos G."/>
            <person name="Goode T."/>
            <person name="Graham J."/>
            <person name="Grandbois E."/>
            <person name="Grewal S."/>
            <person name="Gyaltsen K."/>
            <person name="Hafez N."/>
            <person name="Hagos B."/>
            <person name="Hall J."/>
            <person name="Henson C."/>
            <person name="Hollinger A."/>
            <person name="Honan T."/>
            <person name="Huard M.D."/>
            <person name="Hughes L."/>
            <person name="Hurhula B."/>
            <person name="Husby M.E."/>
            <person name="Kamat A."/>
            <person name="Kanga B."/>
            <person name="Kashin S."/>
            <person name="Khazanovich D."/>
            <person name="Kisner P."/>
            <person name="Lance K."/>
            <person name="Lara M."/>
            <person name="Lee W."/>
            <person name="Lennon N."/>
            <person name="Letendre F."/>
            <person name="LeVine R."/>
            <person name="Lipovsky A."/>
            <person name="Liu X."/>
            <person name="Liu J."/>
            <person name="Liu S."/>
            <person name="Lokyitsang T."/>
            <person name="Lokyitsang Y."/>
            <person name="Lubonja R."/>
            <person name="Lui A."/>
            <person name="MacDonald P."/>
            <person name="Magnisalis V."/>
            <person name="Maru K."/>
            <person name="Matthews C."/>
            <person name="McCusker W."/>
            <person name="McDonough S."/>
            <person name="Mehta T."/>
            <person name="Meldrim J."/>
            <person name="Meneus L."/>
            <person name="Mihai O."/>
            <person name="Mihalev A."/>
            <person name="Mihova T."/>
            <person name="Mittelman R."/>
            <person name="Mlenga V."/>
            <person name="Montmayeur A."/>
            <person name="Mulrain L."/>
            <person name="Navidi A."/>
            <person name="Naylor J."/>
            <person name="Negash T."/>
            <person name="Nguyen T."/>
            <person name="Nguyen N."/>
            <person name="Nicol R."/>
            <person name="Norbu C."/>
            <person name="Norbu N."/>
            <person name="Novod N."/>
            <person name="O'Neill B."/>
            <person name="Osman S."/>
            <person name="Markiewicz E."/>
            <person name="Oyono O.L."/>
            <person name="Patti C."/>
            <person name="Phunkhang P."/>
            <person name="Pierre F."/>
            <person name="Priest M."/>
            <person name="Raghuraman S."/>
            <person name="Rege F."/>
            <person name="Reyes R."/>
            <person name="Rise C."/>
            <person name="Rogov P."/>
            <person name="Ross K."/>
            <person name="Ryan E."/>
            <person name="Settipalli S."/>
            <person name="Shea T."/>
            <person name="Sherpa N."/>
            <person name="Shi L."/>
            <person name="Shih D."/>
            <person name="Sparrow T."/>
            <person name="Spaulding J."/>
            <person name="Stalker J."/>
            <person name="Stange-Thomann N."/>
            <person name="Stavropoulos S."/>
            <person name="Stone C."/>
            <person name="Strader C."/>
            <person name="Tesfaye S."/>
            <person name="Thomson T."/>
            <person name="Thoulutsang Y."/>
            <person name="Thoulutsang D."/>
            <person name="Topham K."/>
            <person name="Topping I."/>
            <person name="Tsamla T."/>
            <person name="Vassiliev H."/>
            <person name="Vo A."/>
            <person name="Wangchuk T."/>
            <person name="Wangdi T."/>
            <person name="Weiand M."/>
            <person name="Wilkinson J."/>
            <person name="Wilson A."/>
            <person name="Yadav S."/>
            <person name="Young G."/>
            <person name="Yu Q."/>
            <person name="Zembek L."/>
            <person name="Zhong D."/>
            <person name="Zimmer A."/>
            <person name="Zwirko Z."/>
            <person name="Jaffe D.B."/>
            <person name="Alvarez P."/>
            <person name="Brockman W."/>
            <person name="Butler J."/>
            <person name="Chin C."/>
            <person name="Gnerre S."/>
            <person name="Grabherr M."/>
            <person name="Kleber M."/>
            <person name="Mauceli E."/>
            <person name="MacCallum I."/>
        </authorList>
    </citation>
    <scope>NUCLEOTIDE SEQUENCE [LARGE SCALE GENOMIC DNA]</scope>
    <source>
        <strain evidence="11">Tucson 15010-1051.87</strain>
    </source>
</reference>
<evidence type="ECO:0000256" key="5">
    <source>
        <dbReference type="ARBA" id="ARBA00022729"/>
    </source>
</evidence>
<feature type="active site" description="Nucleophile" evidence="7 8">
    <location>
        <position position="156"/>
    </location>
</feature>
<comment type="similarity">
    <text evidence="2">Belongs to the peptidase C26 family.</text>
</comment>
<dbReference type="InterPro" id="IPR029062">
    <property type="entry name" value="Class_I_gatase-like"/>
</dbReference>
<name>A0A0Q9WHG7_DROVI</name>
<dbReference type="EMBL" id="CH940647">
    <property type="protein sequence ID" value="KRF83898.1"/>
    <property type="molecule type" value="Genomic_DNA"/>
</dbReference>
<proteinExistence type="inferred from homology"/>
<dbReference type="eggNOG" id="KOG1559">
    <property type="taxonomic scope" value="Eukaryota"/>
</dbReference>
<dbReference type="GO" id="GO:0005576">
    <property type="term" value="C:extracellular region"/>
    <property type="evidence" value="ECO:0007669"/>
    <property type="project" value="UniProtKB-SubCell"/>
</dbReference>
<dbReference type="GO" id="GO:0034722">
    <property type="term" value="F:gamma-glutamyl-peptidase activity"/>
    <property type="evidence" value="ECO:0007669"/>
    <property type="project" value="UniProtKB-UniRule"/>
</dbReference>
<dbReference type="InParanoid" id="A0A0Q9WHG7"/>
<evidence type="ECO:0000256" key="3">
    <source>
        <dbReference type="ARBA" id="ARBA00012886"/>
    </source>
</evidence>
<evidence type="ECO:0000256" key="7">
    <source>
        <dbReference type="PIRSR" id="PIRSR615527-1"/>
    </source>
</evidence>
<dbReference type="GO" id="GO:0046900">
    <property type="term" value="P:tetrahydrofolylpolyglutamate metabolic process"/>
    <property type="evidence" value="ECO:0007669"/>
    <property type="project" value="TreeGrafter"/>
</dbReference>
<keyword evidence="4" id="KW-0964">Secreted</keyword>
<dbReference type="SUPFAM" id="SSF52317">
    <property type="entry name" value="Class I glutamine amidotransferase-like"/>
    <property type="match status" value="1"/>
</dbReference>
<evidence type="ECO:0000313" key="11">
    <source>
        <dbReference type="Proteomes" id="UP000008792"/>
    </source>
</evidence>